<evidence type="ECO:0000313" key="4">
    <source>
        <dbReference type="Proteomes" id="UP000467700"/>
    </source>
</evidence>
<keyword evidence="2" id="KW-1133">Transmembrane helix</keyword>
<dbReference type="Proteomes" id="UP000467700">
    <property type="component" value="Unassembled WGS sequence"/>
</dbReference>
<organism evidence="3 4">
    <name type="scientific">Cyclocybe aegerita</name>
    <name type="common">Black poplar mushroom</name>
    <name type="synonym">Agrocybe aegerita</name>
    <dbReference type="NCBI Taxonomy" id="1973307"/>
    <lineage>
        <taxon>Eukaryota</taxon>
        <taxon>Fungi</taxon>
        <taxon>Dikarya</taxon>
        <taxon>Basidiomycota</taxon>
        <taxon>Agaricomycotina</taxon>
        <taxon>Agaricomycetes</taxon>
        <taxon>Agaricomycetidae</taxon>
        <taxon>Agaricales</taxon>
        <taxon>Agaricineae</taxon>
        <taxon>Bolbitiaceae</taxon>
        <taxon>Cyclocybe</taxon>
    </lineage>
</organism>
<feature type="transmembrane region" description="Helical" evidence="2">
    <location>
        <begin position="52"/>
        <end position="70"/>
    </location>
</feature>
<keyword evidence="4" id="KW-1185">Reference proteome</keyword>
<protein>
    <submittedName>
        <fullName evidence="3">Uncharacterized protein</fullName>
    </submittedName>
</protein>
<comment type="caution">
    <text evidence="3">The sequence shown here is derived from an EMBL/GenBank/DDBJ whole genome shotgun (WGS) entry which is preliminary data.</text>
</comment>
<reference evidence="3 4" key="1">
    <citation type="submission" date="2020-01" db="EMBL/GenBank/DDBJ databases">
        <authorList>
            <person name="Gupta K D."/>
        </authorList>
    </citation>
    <scope>NUCLEOTIDE SEQUENCE [LARGE SCALE GENOMIC DNA]</scope>
</reference>
<proteinExistence type="predicted"/>
<name>A0A8S0XCX3_CYCAE</name>
<feature type="region of interest" description="Disordered" evidence="1">
    <location>
        <begin position="1"/>
        <end position="20"/>
    </location>
</feature>
<accession>A0A8S0XCX3</accession>
<feature type="transmembrane region" description="Helical" evidence="2">
    <location>
        <begin position="123"/>
        <end position="146"/>
    </location>
</feature>
<dbReference type="OrthoDB" id="10291144at2759"/>
<feature type="transmembrane region" description="Helical" evidence="2">
    <location>
        <begin position="207"/>
        <end position="230"/>
    </location>
</feature>
<evidence type="ECO:0000313" key="3">
    <source>
        <dbReference type="EMBL" id="CAA7257436.1"/>
    </source>
</evidence>
<keyword evidence="2" id="KW-0472">Membrane</keyword>
<sequence>MAAQLDQATPHRYPPTSTTPNDITIDVLPAAEETVFDGGSGLLRVKWSYSRLFCFSCVLVGLTATLIDLFESEASAVKIVGFIAALFGTTLFIHSLVEPRRPTAYRWWFHVDRTEQVGQFMGYIAYATPMAGVAATFIFLVNAWIYGFEYAFAHSLSGAGPRAQVITVHAPPSLLCFGATIVLKKMYQFLQERVNRAAKRPRHRHNWIYFISTVVLAGGAYVALLLFVIVKDVRALKFGDPLHAVIFKLLYCLLPDYQAL</sequence>
<keyword evidence="2" id="KW-0812">Transmembrane</keyword>
<feature type="transmembrane region" description="Helical" evidence="2">
    <location>
        <begin position="76"/>
        <end position="97"/>
    </location>
</feature>
<gene>
    <name evidence="3" type="ORF">AAE3_LOCUS766</name>
</gene>
<dbReference type="EMBL" id="CACVBS010000001">
    <property type="protein sequence ID" value="CAA7257436.1"/>
    <property type="molecule type" value="Genomic_DNA"/>
</dbReference>
<evidence type="ECO:0000256" key="1">
    <source>
        <dbReference type="SAM" id="MobiDB-lite"/>
    </source>
</evidence>
<evidence type="ECO:0000256" key="2">
    <source>
        <dbReference type="SAM" id="Phobius"/>
    </source>
</evidence>
<feature type="transmembrane region" description="Helical" evidence="2">
    <location>
        <begin position="166"/>
        <end position="187"/>
    </location>
</feature>
<dbReference type="AlphaFoldDB" id="A0A8S0XCX3"/>